<feature type="transmembrane region" description="Helical" evidence="13">
    <location>
        <begin position="184"/>
        <end position="204"/>
    </location>
</feature>
<dbReference type="GeneID" id="90074258"/>
<comment type="similarity">
    <text evidence="3">Belongs to the CHS7 family.</text>
</comment>
<keyword evidence="11 13" id="KW-0472">Membrane</keyword>
<evidence type="ECO:0000256" key="3">
    <source>
        <dbReference type="ARBA" id="ARBA00009274"/>
    </source>
</evidence>
<comment type="subunit">
    <text evidence="4">Interacts with CHS3.</text>
</comment>
<evidence type="ECO:0000313" key="15">
    <source>
        <dbReference type="Proteomes" id="UP001360560"/>
    </source>
</evidence>
<feature type="transmembrane region" description="Helical" evidence="13">
    <location>
        <begin position="150"/>
        <end position="172"/>
    </location>
</feature>
<evidence type="ECO:0000256" key="2">
    <source>
        <dbReference type="ARBA" id="ARBA00004477"/>
    </source>
</evidence>
<dbReference type="GO" id="GO:0015031">
    <property type="term" value="P:protein transport"/>
    <property type="evidence" value="ECO:0007669"/>
    <property type="project" value="UniProtKB-KW"/>
</dbReference>
<evidence type="ECO:0000256" key="7">
    <source>
        <dbReference type="ARBA" id="ARBA00022692"/>
    </source>
</evidence>
<accession>A0AAV5QQ43</accession>
<comment type="caution">
    <text evidence="14">The sequence shown here is derived from an EMBL/GenBank/DDBJ whole genome shotgun (WGS) entry which is preliminary data.</text>
</comment>
<dbReference type="GO" id="GO:0006457">
    <property type="term" value="P:protein folding"/>
    <property type="evidence" value="ECO:0007669"/>
    <property type="project" value="TreeGrafter"/>
</dbReference>
<evidence type="ECO:0000313" key="14">
    <source>
        <dbReference type="EMBL" id="GMM36283.1"/>
    </source>
</evidence>
<comment type="function">
    <text evidence="1">Chaperone required for the export of the chitin synthase CHS3 from the endoplasmic reticulum.</text>
</comment>
<evidence type="ECO:0000256" key="1">
    <source>
        <dbReference type="ARBA" id="ARBA00002732"/>
    </source>
</evidence>
<evidence type="ECO:0000256" key="8">
    <source>
        <dbReference type="ARBA" id="ARBA00022824"/>
    </source>
</evidence>
<reference evidence="14 15" key="1">
    <citation type="journal article" date="2023" name="Elife">
        <title>Identification of key yeast species and microbe-microbe interactions impacting larval growth of Drosophila in the wild.</title>
        <authorList>
            <person name="Mure A."/>
            <person name="Sugiura Y."/>
            <person name="Maeda R."/>
            <person name="Honda K."/>
            <person name="Sakurai N."/>
            <person name="Takahashi Y."/>
            <person name="Watada M."/>
            <person name="Katoh T."/>
            <person name="Gotoh A."/>
            <person name="Gotoh Y."/>
            <person name="Taniguchi I."/>
            <person name="Nakamura K."/>
            <person name="Hayashi T."/>
            <person name="Katayama T."/>
            <person name="Uemura T."/>
            <person name="Hattori Y."/>
        </authorList>
    </citation>
    <scope>NUCLEOTIDE SEQUENCE [LARGE SCALE GENOMIC DNA]</scope>
    <source>
        <strain evidence="14 15">SC-9</strain>
    </source>
</reference>
<evidence type="ECO:0000256" key="6">
    <source>
        <dbReference type="ARBA" id="ARBA00022448"/>
    </source>
</evidence>
<evidence type="ECO:0000256" key="9">
    <source>
        <dbReference type="ARBA" id="ARBA00022927"/>
    </source>
</evidence>
<dbReference type="GO" id="GO:0071555">
    <property type="term" value="P:cell wall organization"/>
    <property type="evidence" value="ECO:0007669"/>
    <property type="project" value="UniProtKB-KW"/>
</dbReference>
<keyword evidence="6" id="KW-0813">Transport</keyword>
<proteinExistence type="inferred from homology"/>
<organism evidence="14 15">
    <name type="scientific">Saccharomycopsis crataegensis</name>
    <dbReference type="NCBI Taxonomy" id="43959"/>
    <lineage>
        <taxon>Eukaryota</taxon>
        <taxon>Fungi</taxon>
        <taxon>Dikarya</taxon>
        <taxon>Ascomycota</taxon>
        <taxon>Saccharomycotina</taxon>
        <taxon>Saccharomycetes</taxon>
        <taxon>Saccharomycopsidaceae</taxon>
        <taxon>Saccharomycopsis</taxon>
    </lineage>
</organism>
<keyword evidence="8" id="KW-0256">Endoplasmic reticulum</keyword>
<dbReference type="GO" id="GO:0051082">
    <property type="term" value="F:unfolded protein binding"/>
    <property type="evidence" value="ECO:0007669"/>
    <property type="project" value="TreeGrafter"/>
</dbReference>
<dbReference type="Proteomes" id="UP001360560">
    <property type="component" value="Unassembled WGS sequence"/>
</dbReference>
<evidence type="ECO:0000256" key="5">
    <source>
        <dbReference type="ARBA" id="ARBA00018354"/>
    </source>
</evidence>
<keyword evidence="12" id="KW-0961">Cell wall biogenesis/degradation</keyword>
<keyword evidence="15" id="KW-1185">Reference proteome</keyword>
<dbReference type="AlphaFoldDB" id="A0AAV5QQ43"/>
<feature type="transmembrane region" description="Helical" evidence="13">
    <location>
        <begin position="83"/>
        <end position="100"/>
    </location>
</feature>
<evidence type="ECO:0000256" key="4">
    <source>
        <dbReference type="ARBA" id="ARBA00011864"/>
    </source>
</evidence>
<evidence type="ECO:0000256" key="11">
    <source>
        <dbReference type="ARBA" id="ARBA00023136"/>
    </source>
</evidence>
<dbReference type="RefSeq" id="XP_064853279.1">
    <property type="nucleotide sequence ID" value="XM_064997207.1"/>
</dbReference>
<dbReference type="PANTHER" id="PTHR35329">
    <property type="entry name" value="CHITIN SYNTHASE EXPORT CHAPERONE"/>
    <property type="match status" value="1"/>
</dbReference>
<keyword evidence="9" id="KW-0653">Protein transport</keyword>
<protein>
    <recommendedName>
        <fullName evidence="5">Chitin synthase export chaperone</fullName>
    </recommendedName>
</protein>
<keyword evidence="10 13" id="KW-1133">Transmembrane helix</keyword>
<dbReference type="GO" id="GO:0005789">
    <property type="term" value="C:endoplasmic reticulum membrane"/>
    <property type="evidence" value="ECO:0007669"/>
    <property type="project" value="UniProtKB-SubCell"/>
</dbReference>
<feature type="transmembrane region" description="Helical" evidence="13">
    <location>
        <begin position="216"/>
        <end position="234"/>
    </location>
</feature>
<evidence type="ECO:0000256" key="12">
    <source>
        <dbReference type="ARBA" id="ARBA00023316"/>
    </source>
</evidence>
<keyword evidence="7 13" id="KW-0812">Transmembrane</keyword>
<gene>
    <name evidence="14" type="ORF">DASC09_036080</name>
</gene>
<name>A0AAV5QQ43_9ASCO</name>
<feature type="transmembrane region" description="Helical" evidence="13">
    <location>
        <begin position="47"/>
        <end position="71"/>
    </location>
</feature>
<feature type="transmembrane region" description="Helical" evidence="13">
    <location>
        <begin position="112"/>
        <end position="138"/>
    </location>
</feature>
<evidence type="ECO:0000256" key="13">
    <source>
        <dbReference type="SAM" id="Phobius"/>
    </source>
</evidence>
<comment type="subcellular location">
    <subcellularLocation>
        <location evidence="2">Endoplasmic reticulum membrane</location>
        <topology evidence="2">Multi-pass membrane protein</topology>
    </subcellularLocation>
</comment>
<sequence>MTFGNMSEVCEHATVPLCNLISSGDDLFKTGVVPKCYARSIYVANTVIFQVGTTIINIGALILIVLILFNIRSKFTAIGRAEMMFLYSSLLVLTVFSIVNDCGVSPPGSRTYGFLVAVQNGLSSVCSWALMVCGFLGFELWEDGKKRSMMMLYVSSLGIFALTFILSVFAFRNLDSSVSVGRDTALFVVLYLLNAIFVAIYFVSQAILCLGILKNVWAFGVIALSSFFFVFAQILTYSLSKVICEGCNHYLDGLFFGTLSNTLAIMMIYKYWDIITAEDLEFSVSNGESFTQMFGSYDDKKSDLNYSDSRSNLNYPL</sequence>
<dbReference type="InterPro" id="IPR022057">
    <property type="entry name" value="Chs7"/>
</dbReference>
<feature type="transmembrane region" description="Helical" evidence="13">
    <location>
        <begin position="254"/>
        <end position="272"/>
    </location>
</feature>
<dbReference type="Pfam" id="PF12271">
    <property type="entry name" value="Chs7"/>
    <property type="match status" value="1"/>
</dbReference>
<dbReference type="PANTHER" id="PTHR35329:SF2">
    <property type="entry name" value="CHITIN SYNTHASE EXPORT CHAPERONE"/>
    <property type="match status" value="1"/>
</dbReference>
<evidence type="ECO:0000256" key="10">
    <source>
        <dbReference type="ARBA" id="ARBA00022989"/>
    </source>
</evidence>
<dbReference type="EMBL" id="BTFZ01000011">
    <property type="protein sequence ID" value="GMM36283.1"/>
    <property type="molecule type" value="Genomic_DNA"/>
</dbReference>